<dbReference type="InterPro" id="IPR010461">
    <property type="entry name" value="ComK"/>
</dbReference>
<dbReference type="PIRSF" id="PIRSF011560">
    <property type="entry name" value="ComK"/>
    <property type="match status" value="1"/>
</dbReference>
<evidence type="ECO:0000313" key="2">
    <source>
        <dbReference type="Proteomes" id="UP001275436"/>
    </source>
</evidence>
<dbReference type="Pfam" id="PF06338">
    <property type="entry name" value="ComK"/>
    <property type="match status" value="1"/>
</dbReference>
<gene>
    <name evidence="1" type="ORF">MACH08_38460</name>
</gene>
<reference evidence="1 2" key="1">
    <citation type="submission" date="2023-02" db="EMBL/GenBank/DDBJ databases">
        <title>Oceanobacillus kimchii IFOP_LL358 isolated form Alexandrium catenella lab strain.</title>
        <authorList>
            <person name="Gajardo G."/>
            <person name="Ueki S."/>
            <person name="Maruyama F."/>
        </authorList>
    </citation>
    <scope>NUCLEOTIDE SEQUENCE [LARGE SCALE GENOMIC DNA]</scope>
    <source>
        <strain evidence="1 2">IFOP_LL358</strain>
    </source>
</reference>
<accession>A0ABQ5TPI8</accession>
<sequence>MTMAIYPTYRPDVSSIILEQYKSIEHKKTPLQLIKEGCLYHYSTYEGRKTATSYHTGFKRKVPIVISVSQQIIAFPTHATTNNECSWIFYHHVQSIQPQTTNDQGKSIITFRNGTQLPISIPATFLKQQMTRSLACYYSLNK</sequence>
<proteinExistence type="predicted"/>
<dbReference type="EMBL" id="BSKO01000001">
    <property type="protein sequence ID" value="GLO68062.1"/>
    <property type="molecule type" value="Genomic_DNA"/>
</dbReference>
<organism evidence="1 2">
    <name type="scientific">Oceanobacillus kimchii</name>
    <dbReference type="NCBI Taxonomy" id="746691"/>
    <lineage>
        <taxon>Bacteria</taxon>
        <taxon>Bacillati</taxon>
        <taxon>Bacillota</taxon>
        <taxon>Bacilli</taxon>
        <taxon>Bacillales</taxon>
        <taxon>Bacillaceae</taxon>
        <taxon>Oceanobacillus</taxon>
    </lineage>
</organism>
<dbReference type="Proteomes" id="UP001275436">
    <property type="component" value="Unassembled WGS sequence"/>
</dbReference>
<evidence type="ECO:0008006" key="3">
    <source>
        <dbReference type="Google" id="ProtNLM"/>
    </source>
</evidence>
<protein>
    <recommendedName>
        <fullName evidence="3">Competence protein</fullName>
    </recommendedName>
</protein>
<name>A0ABQ5TPI8_9BACI</name>
<evidence type="ECO:0000313" key="1">
    <source>
        <dbReference type="EMBL" id="GLO68062.1"/>
    </source>
</evidence>
<keyword evidence="2" id="KW-1185">Reference proteome</keyword>
<dbReference type="RefSeq" id="WP_317958408.1">
    <property type="nucleotide sequence ID" value="NZ_BSKO01000001.1"/>
</dbReference>
<comment type="caution">
    <text evidence="1">The sequence shown here is derived from an EMBL/GenBank/DDBJ whole genome shotgun (WGS) entry which is preliminary data.</text>
</comment>